<proteinExistence type="predicted"/>
<dbReference type="WBParaSite" id="RSKR_0000245000.1">
    <property type="protein sequence ID" value="RSKR_0000245000.1"/>
    <property type="gene ID" value="RSKR_0000245000"/>
</dbReference>
<dbReference type="Proteomes" id="UP000095286">
    <property type="component" value="Unplaced"/>
</dbReference>
<evidence type="ECO:0000313" key="1">
    <source>
        <dbReference type="Proteomes" id="UP000095286"/>
    </source>
</evidence>
<accession>A0AC35TNY0</accession>
<name>A0AC35TNY0_9BILA</name>
<protein>
    <submittedName>
        <fullName evidence="2">RING-type domain-containing protein</fullName>
    </submittedName>
</protein>
<organism evidence="1 2">
    <name type="scientific">Rhabditophanes sp. KR3021</name>
    <dbReference type="NCBI Taxonomy" id="114890"/>
    <lineage>
        <taxon>Eukaryota</taxon>
        <taxon>Metazoa</taxon>
        <taxon>Ecdysozoa</taxon>
        <taxon>Nematoda</taxon>
        <taxon>Chromadorea</taxon>
        <taxon>Rhabditida</taxon>
        <taxon>Tylenchina</taxon>
        <taxon>Panagrolaimomorpha</taxon>
        <taxon>Strongyloidoidea</taxon>
        <taxon>Alloionematidae</taxon>
        <taxon>Rhabditophanes</taxon>
    </lineage>
</organism>
<reference evidence="2" key="1">
    <citation type="submission" date="2016-11" db="UniProtKB">
        <authorList>
            <consortium name="WormBaseParasite"/>
        </authorList>
    </citation>
    <scope>IDENTIFICATION</scope>
    <source>
        <strain evidence="2">KR3021</strain>
    </source>
</reference>
<evidence type="ECO:0000313" key="2">
    <source>
        <dbReference type="WBParaSite" id="RSKR_0000245000.1"/>
    </source>
</evidence>
<sequence>MRKSTQSKLFFSCQICFDNYEKEHLCLLECGHAFHRHCIQETLKSHGSSSAPCPNCRVLFNDIKLAKVFLEEHVIVSTDAELEEEKKEYCKKYNDIKNKFEDLKKEERLYRDYLDGQQADLRKQLELSEFHKILAVAGQNDFKTLAKLVRPEDVIKIPDLIAEYKQVRSMAMKTQGFGKPFDVEDIESDPLGTSDAISHSKALNLLARANEQLIYRDSILARNLEDIANKDEIIRLLAETSDNVTMNSSKVINALLKEIKRVQQTKEEANGVIGRFSKHLDDILAISVVRKGHSGGASHPLDEYHPLIYKYKENEIEMMIKIDELEKNLAEKNEIVSSYEGVSDNTKVNNQKKQIKDLIEQNTKLKEEYTKELKKRDDAHQKKEKDLGNKFVNEYGEHQKSKSTILKLEKELNDEKKKVVQLGKENDKNQRQGTNAVLLGKVADTLSTLGCSLQSIGDITIQLFKDYENSEPEPIQFINKMKYLIYYFQQNPLDVDLTKVDGKINLQKLENVFEFYENAFNNVAMNCPHVNALLKDNEKLKNLIVKFKNNN</sequence>